<evidence type="ECO:0000256" key="2">
    <source>
        <dbReference type="ARBA" id="ARBA00009777"/>
    </source>
</evidence>
<evidence type="ECO:0000256" key="5">
    <source>
        <dbReference type="ARBA" id="ARBA00022723"/>
    </source>
</evidence>
<dbReference type="InterPro" id="IPR012839">
    <property type="entry name" value="Organic_radical_activase"/>
</dbReference>
<dbReference type="SUPFAM" id="SSF54862">
    <property type="entry name" value="4Fe-4S ferredoxins"/>
    <property type="match status" value="1"/>
</dbReference>
<reference evidence="12 13" key="1">
    <citation type="submission" date="2024-03" db="EMBL/GenBank/DDBJ databases">
        <title>Human intestinal bacterial collection.</title>
        <authorList>
            <person name="Pauvert C."/>
            <person name="Hitch T.C.A."/>
            <person name="Clavel T."/>
        </authorList>
    </citation>
    <scope>NUCLEOTIDE SEQUENCE [LARGE SCALE GENOMIC DNA]</scope>
    <source>
        <strain evidence="12 13">CLA-SR-H024</strain>
    </source>
</reference>
<dbReference type="RefSeq" id="WP_349204711.1">
    <property type="nucleotide sequence ID" value="NZ_JBBMFN010000020.1"/>
</dbReference>
<comment type="cofactor">
    <cofactor evidence="1">
        <name>[4Fe-4S] cluster</name>
        <dbReference type="ChEBI" id="CHEBI:49883"/>
    </cofactor>
</comment>
<evidence type="ECO:0000259" key="10">
    <source>
        <dbReference type="PROSITE" id="PS51379"/>
    </source>
</evidence>
<dbReference type="InterPro" id="IPR007197">
    <property type="entry name" value="rSAM"/>
</dbReference>
<accession>A0ABV1EY78</accession>
<keyword evidence="4" id="KW-0949">S-adenosyl-L-methionine</keyword>
<dbReference type="Gene3D" id="3.80.30.10">
    <property type="entry name" value="pyruvate-formate lyase- activating enzyme"/>
    <property type="match status" value="1"/>
</dbReference>
<dbReference type="PANTHER" id="PTHR30352">
    <property type="entry name" value="PYRUVATE FORMATE-LYASE-ACTIVATING ENZYME"/>
    <property type="match status" value="1"/>
</dbReference>
<dbReference type="PROSITE" id="PS51379">
    <property type="entry name" value="4FE4S_FER_2"/>
    <property type="match status" value="2"/>
</dbReference>
<evidence type="ECO:0000313" key="12">
    <source>
        <dbReference type="EMBL" id="MEQ2466057.1"/>
    </source>
</evidence>
<comment type="catalytic activity">
    <reaction evidence="9">
        <text>glycyl-[protein] + reduced [flavodoxin] + S-adenosyl-L-methionine = glycin-2-yl radical-[protein] + semiquinone [flavodoxin] + 5'-deoxyadenosine + L-methionine + H(+)</text>
        <dbReference type="Rhea" id="RHEA:61976"/>
        <dbReference type="Rhea" id="RHEA-COMP:10622"/>
        <dbReference type="Rhea" id="RHEA-COMP:14480"/>
        <dbReference type="Rhea" id="RHEA-COMP:15993"/>
        <dbReference type="Rhea" id="RHEA-COMP:15994"/>
        <dbReference type="ChEBI" id="CHEBI:15378"/>
        <dbReference type="ChEBI" id="CHEBI:17319"/>
        <dbReference type="ChEBI" id="CHEBI:29947"/>
        <dbReference type="ChEBI" id="CHEBI:32722"/>
        <dbReference type="ChEBI" id="CHEBI:57618"/>
        <dbReference type="ChEBI" id="CHEBI:57844"/>
        <dbReference type="ChEBI" id="CHEBI:59789"/>
        <dbReference type="ChEBI" id="CHEBI:140311"/>
    </reaction>
</comment>
<evidence type="ECO:0000259" key="11">
    <source>
        <dbReference type="PROSITE" id="PS51918"/>
    </source>
</evidence>
<proteinExistence type="inferred from homology"/>
<dbReference type="PROSITE" id="PS51918">
    <property type="entry name" value="RADICAL_SAM"/>
    <property type="match status" value="1"/>
</dbReference>
<evidence type="ECO:0000256" key="3">
    <source>
        <dbReference type="ARBA" id="ARBA00022485"/>
    </source>
</evidence>
<dbReference type="EMBL" id="JBBMFN010000020">
    <property type="protein sequence ID" value="MEQ2466057.1"/>
    <property type="molecule type" value="Genomic_DNA"/>
</dbReference>
<protein>
    <submittedName>
        <fullName evidence="12">Glycyl-radical enzyme activating protein</fullName>
        <ecNumber evidence="12">1.97.1.-</ecNumber>
    </submittedName>
</protein>
<evidence type="ECO:0000256" key="9">
    <source>
        <dbReference type="ARBA" id="ARBA00047365"/>
    </source>
</evidence>
<dbReference type="EC" id="1.97.1.-" evidence="12"/>
<evidence type="ECO:0000313" key="13">
    <source>
        <dbReference type="Proteomes" id="UP001465426"/>
    </source>
</evidence>
<dbReference type="InterPro" id="IPR017896">
    <property type="entry name" value="4Fe4S_Fe-S-bd"/>
</dbReference>
<dbReference type="InterPro" id="IPR001989">
    <property type="entry name" value="Radical_activat_CS"/>
</dbReference>
<dbReference type="PANTHER" id="PTHR30352:SF4">
    <property type="entry name" value="PYRUVATE FORMATE-LYASE 2-ACTIVATING ENZYME"/>
    <property type="match status" value="1"/>
</dbReference>
<keyword evidence="13" id="KW-1185">Reference proteome</keyword>
<feature type="domain" description="Radical SAM core" evidence="11">
    <location>
        <begin position="20"/>
        <end position="296"/>
    </location>
</feature>
<sequence>MEQTVEKKAMIFDIQRFSVHDGPGIRTIIFFKGCPLNCTWCCNPESQNYNKQLMLVRDNCIDCRRCETVCPYDAISFNPTIEIDRNKCVNCGACSEVCFSEALTMVGRKMTISELIEELKKDAVHYRKSNGGITLSGGEALAQPEAAKELLKASQEQGWHTAIESTGYATEKVLRSILPHLDLFLLDIKHINSIKHRKYVGKSNELILKSAKIIAEYPGTELAIRVPVVPGFNDHPEEIAEIALIAKELRATKLYLLPYHPYGANKYGNLGRQYQNVDTPIPTQHQIEVLKELVENLGVACQIGG</sequence>
<dbReference type="PIRSF" id="PIRSF000371">
    <property type="entry name" value="PFL_act_enz"/>
    <property type="match status" value="1"/>
</dbReference>
<evidence type="ECO:0000256" key="1">
    <source>
        <dbReference type="ARBA" id="ARBA00001966"/>
    </source>
</evidence>
<comment type="caution">
    <text evidence="12">The sequence shown here is derived from an EMBL/GenBank/DDBJ whole genome shotgun (WGS) entry which is preliminary data.</text>
</comment>
<evidence type="ECO:0000256" key="7">
    <source>
        <dbReference type="ARBA" id="ARBA00023004"/>
    </source>
</evidence>
<dbReference type="InterPro" id="IPR017900">
    <property type="entry name" value="4Fe4S_Fe_S_CS"/>
</dbReference>
<dbReference type="Pfam" id="PF04055">
    <property type="entry name" value="Radical_SAM"/>
    <property type="match status" value="1"/>
</dbReference>
<organism evidence="12 13">
    <name type="scientific">Niallia hominis</name>
    <dbReference type="NCBI Taxonomy" id="3133173"/>
    <lineage>
        <taxon>Bacteria</taxon>
        <taxon>Bacillati</taxon>
        <taxon>Bacillota</taxon>
        <taxon>Bacilli</taxon>
        <taxon>Bacillales</taxon>
        <taxon>Bacillaceae</taxon>
        <taxon>Niallia</taxon>
    </lineage>
</organism>
<keyword evidence="8" id="KW-0411">Iron-sulfur</keyword>
<feature type="domain" description="4Fe-4S ferredoxin-type" evidence="10">
    <location>
        <begin position="79"/>
        <end position="108"/>
    </location>
</feature>
<keyword evidence="3" id="KW-0004">4Fe-4S</keyword>
<dbReference type="NCBIfam" id="TIGR02494">
    <property type="entry name" value="PFLE_PFLC"/>
    <property type="match status" value="1"/>
</dbReference>
<dbReference type="SFLD" id="SFLDG01066">
    <property type="entry name" value="organic_radical-activating_enz"/>
    <property type="match status" value="1"/>
</dbReference>
<dbReference type="SFLD" id="SFLDG01118">
    <property type="entry name" value="activating_enzymes__group_2"/>
    <property type="match status" value="1"/>
</dbReference>
<keyword evidence="6 12" id="KW-0560">Oxidoreductase</keyword>
<dbReference type="GO" id="GO:0016491">
    <property type="term" value="F:oxidoreductase activity"/>
    <property type="evidence" value="ECO:0007669"/>
    <property type="project" value="UniProtKB-KW"/>
</dbReference>
<dbReference type="Pfam" id="PF13353">
    <property type="entry name" value="Fer4_12"/>
    <property type="match status" value="1"/>
</dbReference>
<evidence type="ECO:0000256" key="4">
    <source>
        <dbReference type="ARBA" id="ARBA00022691"/>
    </source>
</evidence>
<dbReference type="InterPro" id="IPR034457">
    <property type="entry name" value="Organic_radical-activating"/>
</dbReference>
<keyword evidence="5" id="KW-0479">Metal-binding</keyword>
<dbReference type="Pfam" id="PF12838">
    <property type="entry name" value="Fer4_7"/>
    <property type="match status" value="1"/>
</dbReference>
<dbReference type="Proteomes" id="UP001465426">
    <property type="component" value="Unassembled WGS sequence"/>
</dbReference>
<dbReference type="Gene3D" id="3.30.70.20">
    <property type="match status" value="1"/>
</dbReference>
<feature type="domain" description="4Fe-4S ferredoxin-type" evidence="10">
    <location>
        <begin position="51"/>
        <end position="78"/>
    </location>
</feature>
<dbReference type="SUPFAM" id="SSF102114">
    <property type="entry name" value="Radical SAM enzymes"/>
    <property type="match status" value="1"/>
</dbReference>
<evidence type="ECO:0000256" key="6">
    <source>
        <dbReference type="ARBA" id="ARBA00023002"/>
    </source>
</evidence>
<name>A0ABV1EY78_9BACI</name>
<dbReference type="InterPro" id="IPR058240">
    <property type="entry name" value="rSAM_sf"/>
</dbReference>
<dbReference type="PROSITE" id="PS00198">
    <property type="entry name" value="4FE4S_FER_1"/>
    <property type="match status" value="1"/>
</dbReference>
<gene>
    <name evidence="12" type="ORF">WMO63_10315</name>
</gene>
<dbReference type="InterPro" id="IPR040074">
    <property type="entry name" value="BssD/PflA/YjjW"/>
</dbReference>
<comment type="similarity">
    <text evidence="2">Belongs to the organic radical-activating enzymes family.</text>
</comment>
<keyword evidence="7" id="KW-0408">Iron</keyword>
<dbReference type="PROSITE" id="PS01087">
    <property type="entry name" value="RADICAL_ACTIVATING"/>
    <property type="match status" value="1"/>
</dbReference>
<dbReference type="CDD" id="cd01335">
    <property type="entry name" value="Radical_SAM"/>
    <property type="match status" value="1"/>
</dbReference>
<dbReference type="SFLD" id="SFLDS00029">
    <property type="entry name" value="Radical_SAM"/>
    <property type="match status" value="1"/>
</dbReference>
<evidence type="ECO:0000256" key="8">
    <source>
        <dbReference type="ARBA" id="ARBA00023014"/>
    </source>
</evidence>